<dbReference type="PANTHER" id="PTHR35762">
    <property type="entry name" value="TRANSMEMBRANE PROTEIN"/>
    <property type="match status" value="1"/>
</dbReference>
<name>A9NUA6_PICSI</name>
<dbReference type="Pfam" id="PF05553">
    <property type="entry name" value="DUF761"/>
    <property type="match status" value="1"/>
</dbReference>
<dbReference type="PANTHER" id="PTHR35762:SF2">
    <property type="entry name" value="TRANSMEMBRANE PROTEIN"/>
    <property type="match status" value="1"/>
</dbReference>
<dbReference type="InterPro" id="IPR008480">
    <property type="entry name" value="DUF761_pln"/>
</dbReference>
<evidence type="ECO:0008006" key="4">
    <source>
        <dbReference type="Google" id="ProtNLM"/>
    </source>
</evidence>
<keyword evidence="2" id="KW-1133">Transmembrane helix</keyword>
<feature type="region of interest" description="Disordered" evidence="1">
    <location>
        <begin position="117"/>
        <end position="141"/>
    </location>
</feature>
<reference evidence="3" key="1">
    <citation type="journal article" date="2008" name="BMC Genomics">
        <title>A conifer genomics resource of 200,000 spruce (Picea spp.) ESTs and 6,464 high-quality, sequence-finished full-length cDNAs for Sitka spruce (Picea sitchensis).</title>
        <authorList>
            <person name="Ralph S.G."/>
            <person name="Chun H.J."/>
            <person name="Kolosova N."/>
            <person name="Cooper D."/>
            <person name="Oddy C."/>
            <person name="Ritland C.E."/>
            <person name="Kirkpatrick R."/>
            <person name="Moore R."/>
            <person name="Barber S."/>
            <person name="Holt R.A."/>
            <person name="Jones S.J."/>
            <person name="Marra M.A."/>
            <person name="Douglas C.J."/>
            <person name="Ritland K."/>
            <person name="Bohlmann J."/>
        </authorList>
    </citation>
    <scope>NUCLEOTIDE SEQUENCE</scope>
    <source>
        <tissue evidence="3">Bark</tissue>
    </source>
</reference>
<keyword evidence="2" id="KW-0812">Transmembrane</keyword>
<dbReference type="OMA" id="SWFLLWI"/>
<accession>A9NUA6</accession>
<protein>
    <recommendedName>
        <fullName evidence="4">DUF4408 domain-containing protein</fullName>
    </recommendedName>
</protein>
<evidence type="ECO:0000313" key="3">
    <source>
        <dbReference type="EMBL" id="ABK24217.1"/>
    </source>
</evidence>
<evidence type="ECO:0000256" key="1">
    <source>
        <dbReference type="SAM" id="MobiDB-lite"/>
    </source>
</evidence>
<sequence length="181" mass="20551">MAAENEISNGGVILMKKYKTNRKKYVVYLKVSFTTAAVSWFLLWILPPLRRLCILVIPELWVRCSNPRYLFLLSNLIILILASMAGMLSPNGSPPAVDLYTELIRKNEGGTTYYYSDVAADSPPRDNTSRPPNDKSKSPSSSNLIVVENEAAMSDEELNRRVEAFIAKINHEIRLERQRFL</sequence>
<organism evidence="3">
    <name type="scientific">Picea sitchensis</name>
    <name type="common">Sitka spruce</name>
    <name type="synonym">Pinus sitchensis</name>
    <dbReference type="NCBI Taxonomy" id="3332"/>
    <lineage>
        <taxon>Eukaryota</taxon>
        <taxon>Viridiplantae</taxon>
        <taxon>Streptophyta</taxon>
        <taxon>Embryophyta</taxon>
        <taxon>Tracheophyta</taxon>
        <taxon>Spermatophyta</taxon>
        <taxon>Pinopsida</taxon>
        <taxon>Pinidae</taxon>
        <taxon>Conifers I</taxon>
        <taxon>Pinales</taxon>
        <taxon>Pinaceae</taxon>
        <taxon>Picea</taxon>
    </lineage>
</organism>
<feature type="transmembrane region" description="Helical" evidence="2">
    <location>
        <begin position="25"/>
        <end position="49"/>
    </location>
</feature>
<evidence type="ECO:0000256" key="2">
    <source>
        <dbReference type="SAM" id="Phobius"/>
    </source>
</evidence>
<keyword evidence="2" id="KW-0472">Membrane</keyword>
<dbReference type="EMBL" id="EF084908">
    <property type="protein sequence ID" value="ABK24217.1"/>
    <property type="molecule type" value="mRNA"/>
</dbReference>
<feature type="compositionally biased region" description="Basic and acidic residues" evidence="1">
    <location>
        <begin position="123"/>
        <end position="137"/>
    </location>
</feature>
<dbReference type="AlphaFoldDB" id="A9NUA6"/>
<proteinExistence type="evidence at transcript level"/>